<dbReference type="KEGG" id="atl:Athai_07900"/>
<name>A0A7R7DL01_9ACTN</name>
<organism evidence="1 2">
    <name type="scientific">Actinocatenispora thailandica</name>
    <dbReference type="NCBI Taxonomy" id="227318"/>
    <lineage>
        <taxon>Bacteria</taxon>
        <taxon>Bacillati</taxon>
        <taxon>Actinomycetota</taxon>
        <taxon>Actinomycetes</taxon>
        <taxon>Micromonosporales</taxon>
        <taxon>Micromonosporaceae</taxon>
        <taxon>Actinocatenispora</taxon>
    </lineage>
</organism>
<reference evidence="1 2" key="1">
    <citation type="submission" date="2020-08" db="EMBL/GenBank/DDBJ databases">
        <title>Whole genome shotgun sequence of Actinocatenispora thailandica NBRC 105041.</title>
        <authorList>
            <person name="Komaki H."/>
            <person name="Tamura T."/>
        </authorList>
    </citation>
    <scope>NUCLEOTIDE SEQUENCE [LARGE SCALE GENOMIC DNA]</scope>
    <source>
        <strain evidence="1 2">NBRC 105041</strain>
    </source>
</reference>
<protein>
    <submittedName>
        <fullName evidence="1">Uncharacterized protein</fullName>
    </submittedName>
</protein>
<dbReference type="EMBL" id="AP023355">
    <property type="protein sequence ID" value="BCJ33287.1"/>
    <property type="molecule type" value="Genomic_DNA"/>
</dbReference>
<dbReference type="AlphaFoldDB" id="A0A7R7DL01"/>
<dbReference type="Proteomes" id="UP000611640">
    <property type="component" value="Chromosome"/>
</dbReference>
<dbReference type="RefSeq" id="WP_203960206.1">
    <property type="nucleotide sequence ID" value="NZ_AP023355.1"/>
</dbReference>
<sequence>MSLRLARTASEAYLYMARQPCEHCGATGFEPERSASEVVDGVLARRYLGACPSCGMWREFVFRVPDDASAPLDDGTGFGGPTPSELLDPGEWLELADAMFAQVPDSPVGLTDAQRREASGALGAGIAALAEVVKFIRPGADSVSPFAFWTERGRALSLDARWRFDAERLRGDLADARAVLSGFAD</sequence>
<evidence type="ECO:0000313" key="1">
    <source>
        <dbReference type="EMBL" id="BCJ33287.1"/>
    </source>
</evidence>
<accession>A0A7R7DL01</accession>
<proteinExistence type="predicted"/>
<keyword evidence="2" id="KW-1185">Reference proteome</keyword>
<evidence type="ECO:0000313" key="2">
    <source>
        <dbReference type="Proteomes" id="UP000611640"/>
    </source>
</evidence>
<gene>
    <name evidence="1" type="ORF">Athai_07900</name>
</gene>